<dbReference type="PROSITE" id="PS50850">
    <property type="entry name" value="MFS"/>
    <property type="match status" value="1"/>
</dbReference>
<reference evidence="10" key="1">
    <citation type="submission" date="2022-01" db="EMBL/GenBank/DDBJ databases">
        <authorList>
            <person name="King R."/>
        </authorList>
    </citation>
    <scope>NUCLEOTIDE SEQUENCE</scope>
</reference>
<keyword evidence="7 8" id="KW-0472">Membrane</keyword>
<gene>
    <name evidence="10" type="ORF">CHIRRI_LOCUS7781</name>
</gene>
<dbReference type="Pfam" id="PF00083">
    <property type="entry name" value="Sugar_tr"/>
    <property type="match status" value="1"/>
</dbReference>
<dbReference type="GO" id="GO:0022857">
    <property type="term" value="F:transmembrane transporter activity"/>
    <property type="evidence" value="ECO:0007669"/>
    <property type="project" value="InterPro"/>
</dbReference>
<keyword evidence="4" id="KW-0762">Sugar transport</keyword>
<dbReference type="EMBL" id="OU895878">
    <property type="protein sequence ID" value="CAG9804903.1"/>
    <property type="molecule type" value="Genomic_DNA"/>
</dbReference>
<evidence type="ECO:0000256" key="1">
    <source>
        <dbReference type="ARBA" id="ARBA00004651"/>
    </source>
</evidence>
<dbReference type="InterPro" id="IPR020846">
    <property type="entry name" value="MFS_dom"/>
</dbReference>
<evidence type="ECO:0000256" key="4">
    <source>
        <dbReference type="ARBA" id="ARBA00022597"/>
    </source>
</evidence>
<dbReference type="Gene3D" id="1.20.1250.20">
    <property type="entry name" value="MFS general substrate transporter like domains"/>
    <property type="match status" value="1"/>
</dbReference>
<evidence type="ECO:0000313" key="11">
    <source>
        <dbReference type="Proteomes" id="UP001153620"/>
    </source>
</evidence>
<dbReference type="PANTHER" id="PTHR48021:SF33">
    <property type="entry name" value="AT22075P-RELATED"/>
    <property type="match status" value="1"/>
</dbReference>
<dbReference type="Proteomes" id="UP001153620">
    <property type="component" value="Chromosome 2"/>
</dbReference>
<reference evidence="10" key="2">
    <citation type="submission" date="2022-10" db="EMBL/GenBank/DDBJ databases">
        <authorList>
            <consortium name="ENA_rothamsted_submissions"/>
            <consortium name="culmorum"/>
            <person name="King R."/>
        </authorList>
    </citation>
    <scope>NUCLEOTIDE SEQUENCE</scope>
</reference>
<accession>A0A9N9WTQ3</accession>
<comment type="subcellular location">
    <subcellularLocation>
        <location evidence="1">Cell membrane</location>
        <topology evidence="1">Multi-pass membrane protein</topology>
    </subcellularLocation>
</comment>
<protein>
    <recommendedName>
        <fullName evidence="9">Major facilitator superfamily (MFS) profile domain-containing protein</fullName>
    </recommendedName>
</protein>
<evidence type="ECO:0000313" key="10">
    <source>
        <dbReference type="EMBL" id="CAG9804903.1"/>
    </source>
</evidence>
<evidence type="ECO:0000256" key="7">
    <source>
        <dbReference type="ARBA" id="ARBA00023136"/>
    </source>
</evidence>
<evidence type="ECO:0000256" key="6">
    <source>
        <dbReference type="ARBA" id="ARBA00022989"/>
    </source>
</evidence>
<feature type="transmembrane region" description="Helical" evidence="8">
    <location>
        <begin position="58"/>
        <end position="79"/>
    </location>
</feature>
<feature type="transmembrane region" description="Helical" evidence="8">
    <location>
        <begin position="264"/>
        <end position="285"/>
    </location>
</feature>
<feature type="transmembrane region" description="Helical" evidence="8">
    <location>
        <begin position="14"/>
        <end position="38"/>
    </location>
</feature>
<evidence type="ECO:0000256" key="2">
    <source>
        <dbReference type="ARBA" id="ARBA00022448"/>
    </source>
</evidence>
<feature type="transmembrane region" description="Helical" evidence="8">
    <location>
        <begin position="88"/>
        <end position="106"/>
    </location>
</feature>
<name>A0A9N9WTQ3_9DIPT</name>
<dbReference type="OrthoDB" id="6612291at2759"/>
<feature type="transmembrane region" description="Helical" evidence="8">
    <location>
        <begin position="146"/>
        <end position="164"/>
    </location>
</feature>
<organism evidence="10 11">
    <name type="scientific">Chironomus riparius</name>
    <dbReference type="NCBI Taxonomy" id="315576"/>
    <lineage>
        <taxon>Eukaryota</taxon>
        <taxon>Metazoa</taxon>
        <taxon>Ecdysozoa</taxon>
        <taxon>Arthropoda</taxon>
        <taxon>Hexapoda</taxon>
        <taxon>Insecta</taxon>
        <taxon>Pterygota</taxon>
        <taxon>Neoptera</taxon>
        <taxon>Endopterygota</taxon>
        <taxon>Diptera</taxon>
        <taxon>Nematocera</taxon>
        <taxon>Chironomoidea</taxon>
        <taxon>Chironomidae</taxon>
        <taxon>Chironominae</taxon>
        <taxon>Chironomus</taxon>
    </lineage>
</organism>
<feature type="transmembrane region" description="Helical" evidence="8">
    <location>
        <begin position="401"/>
        <end position="420"/>
    </location>
</feature>
<feature type="transmembrane region" description="Helical" evidence="8">
    <location>
        <begin position="329"/>
        <end position="351"/>
    </location>
</feature>
<dbReference type="InterPro" id="IPR005829">
    <property type="entry name" value="Sugar_transporter_CS"/>
</dbReference>
<feature type="transmembrane region" description="Helical" evidence="8">
    <location>
        <begin position="170"/>
        <end position="191"/>
    </location>
</feature>
<evidence type="ECO:0000256" key="3">
    <source>
        <dbReference type="ARBA" id="ARBA00022475"/>
    </source>
</evidence>
<dbReference type="FunFam" id="1.20.1250.20:FF:000218">
    <property type="entry name" value="facilitated trehalose transporter Tret1"/>
    <property type="match status" value="1"/>
</dbReference>
<dbReference type="InterPro" id="IPR050549">
    <property type="entry name" value="MFS_Trehalose_Transporter"/>
</dbReference>
<dbReference type="AlphaFoldDB" id="A0A9N9WTQ3"/>
<feature type="domain" description="Major facilitator superfamily (MFS) profile" evidence="9">
    <location>
        <begin position="16"/>
        <end position="455"/>
    </location>
</feature>
<feature type="transmembrane region" description="Helical" evidence="8">
    <location>
        <begin position="297"/>
        <end position="317"/>
    </location>
</feature>
<proteinExistence type="predicted"/>
<feature type="transmembrane region" description="Helical" evidence="8">
    <location>
        <begin position="432"/>
        <end position="451"/>
    </location>
</feature>
<keyword evidence="3" id="KW-1003">Cell membrane</keyword>
<evidence type="ECO:0000256" key="8">
    <source>
        <dbReference type="SAM" id="Phobius"/>
    </source>
</evidence>
<dbReference type="SUPFAM" id="SSF103473">
    <property type="entry name" value="MFS general substrate transporter"/>
    <property type="match status" value="1"/>
</dbReference>
<dbReference type="GO" id="GO:0005886">
    <property type="term" value="C:plasma membrane"/>
    <property type="evidence" value="ECO:0007669"/>
    <property type="project" value="UniProtKB-SubCell"/>
</dbReference>
<dbReference type="PROSITE" id="PS00216">
    <property type="entry name" value="SUGAR_TRANSPORT_1"/>
    <property type="match status" value="1"/>
</dbReference>
<dbReference type="PANTHER" id="PTHR48021">
    <property type="match status" value="1"/>
</dbReference>
<keyword evidence="11" id="KW-1185">Reference proteome</keyword>
<keyword evidence="6 8" id="KW-1133">Transmembrane helix</keyword>
<evidence type="ECO:0000256" key="5">
    <source>
        <dbReference type="ARBA" id="ARBA00022692"/>
    </source>
</evidence>
<evidence type="ECO:0000259" key="9">
    <source>
        <dbReference type="PROSITE" id="PS50850"/>
    </source>
</evidence>
<keyword evidence="2" id="KW-0813">Transport</keyword>
<dbReference type="InterPro" id="IPR036259">
    <property type="entry name" value="MFS_trans_sf"/>
</dbReference>
<sequence length="491" mass="55011">MELQILQKEYRNQYLATFIVQLTAFIFGIAVGFTGPNIQLFISDETPLKDGKLTPEQISWITSLSPFGAIAFVFVYGWISERFGRKAAVLFIGIPQTLSWILMALADNVTIIYISRLLCGIAGAGCFYVAPVYVAEISDKQIRGTLCSLFSIICSIGVFLEFFIAEYMDFRHAAIFVVIVSIIFVVGFWFMPESPLYLISKRRFEEAENAFKFLRGQQPSEELSDAHLEDFNLLKQIAEGSEKSESQWKVFKQHISQPGTIKGIFIAIVVAQFPIMSGSYVLVAYNQGIFKAANVSFLSVFWSSLAFAFIQIVAGICTAKYVDKIGRRIILISSSFATALCLAIFGVYMLLSTRTSMDLTSVSWIALVSLLVQIFVCCIGMVPVPNFYLTEILDQKVRGPIVSICSWWLWIAGFLVIKLYPSFEESLGIDTIMIFFAIASCLCGIFTMVYLPETKGRDIEEIARSFGRTQETKNIVKCNDDKLLSGQNELI</sequence>
<dbReference type="InterPro" id="IPR005828">
    <property type="entry name" value="MFS_sugar_transport-like"/>
</dbReference>
<keyword evidence="5 8" id="KW-0812">Transmembrane</keyword>
<feature type="transmembrane region" description="Helical" evidence="8">
    <location>
        <begin position="363"/>
        <end position="389"/>
    </location>
</feature>
<feature type="transmembrane region" description="Helical" evidence="8">
    <location>
        <begin position="112"/>
        <end position="134"/>
    </location>
</feature>